<accession>A0A1W1E2Q1</accession>
<dbReference type="EMBL" id="FPIA01000013">
    <property type="protein sequence ID" value="SFV88148.1"/>
    <property type="molecule type" value="Genomic_DNA"/>
</dbReference>
<evidence type="ECO:0008006" key="2">
    <source>
        <dbReference type="Google" id="ProtNLM"/>
    </source>
</evidence>
<evidence type="ECO:0000313" key="1">
    <source>
        <dbReference type="EMBL" id="SFV88148.1"/>
    </source>
</evidence>
<reference evidence="1" key="1">
    <citation type="submission" date="2016-10" db="EMBL/GenBank/DDBJ databases">
        <authorList>
            <person name="de Groot N.N."/>
        </authorList>
    </citation>
    <scope>NUCLEOTIDE SEQUENCE</scope>
</reference>
<organism evidence="1">
    <name type="scientific">hydrothermal vent metagenome</name>
    <dbReference type="NCBI Taxonomy" id="652676"/>
    <lineage>
        <taxon>unclassified sequences</taxon>
        <taxon>metagenomes</taxon>
        <taxon>ecological metagenomes</taxon>
    </lineage>
</organism>
<dbReference type="AlphaFoldDB" id="A0A1W1E2Q1"/>
<sequence>MNMQDKLNKLYADKWKSLKDNAFKGACNPLLIKVTDEYIEADIKVVIYGQETAGWNKDLCDDFSMEYLLNDYEAYLGNDKAYFDDRDGCYAHSKKRIKRKNKRVFWNRRGFKFFTEQLKVDSDGKSVAFLWNNLSKIGKASKSGKATKCIAELEDKHFNVLKGEFEILKPNVVIFFTGPSRDSIIEEKLEAKIEQFSSNYTEKRQLAKVVFKDERILGVRTYHPGYRCTAKVRQKRYQKIIDKIDKIRAVI</sequence>
<protein>
    <recommendedName>
        <fullName evidence="2">Uracil-DNA glycosylase-like domain-containing protein</fullName>
    </recommendedName>
</protein>
<name>A0A1W1E2Q1_9ZZZZ</name>
<proteinExistence type="predicted"/>
<gene>
    <name evidence="1" type="ORF">MNB_SUP05-SYMBIONT-7-274</name>
</gene>